<dbReference type="EMBL" id="FOPJ01000013">
    <property type="protein sequence ID" value="SFG75014.1"/>
    <property type="molecule type" value="Genomic_DNA"/>
</dbReference>
<accession>A0A1I2UCZ0</accession>
<evidence type="ECO:0000313" key="3">
    <source>
        <dbReference type="Proteomes" id="UP000199065"/>
    </source>
</evidence>
<feature type="signal peptide" evidence="1">
    <location>
        <begin position="1"/>
        <end position="25"/>
    </location>
</feature>
<sequence length="216" mass="22356">MKKVIATAVAVAAAFAGVLVPTASAAPSSPAAQTMTLESVRLTPQQRESLDKVVAVRDHFYAGENGRLAIDLSDEELKSEYGFTDEELEMLHRDTLGIDIEKTDEEVRAAVQGLKQERVYRNGTAVCFIHDDLVVGVGVALVAAAEAGPAAIAAAISTVSTLIGGPVAGVLGTTLSLAGFTSLAGMGLYITSAVATGRGVEIGVKADYPPVFTTYC</sequence>
<gene>
    <name evidence="2" type="ORF">SAMN05660282_01820</name>
</gene>
<protein>
    <submittedName>
        <fullName evidence="2">Uncharacterized protein</fullName>
    </submittedName>
</protein>
<dbReference type="RefSeq" id="WP_092286610.1">
    <property type="nucleotide sequence ID" value="NZ_FOPJ01000013.1"/>
</dbReference>
<organism evidence="2 3">
    <name type="scientific">Corynebacterium spheniscorum</name>
    <dbReference type="NCBI Taxonomy" id="185761"/>
    <lineage>
        <taxon>Bacteria</taxon>
        <taxon>Bacillati</taxon>
        <taxon>Actinomycetota</taxon>
        <taxon>Actinomycetes</taxon>
        <taxon>Mycobacteriales</taxon>
        <taxon>Corynebacteriaceae</taxon>
        <taxon>Corynebacterium</taxon>
    </lineage>
</organism>
<keyword evidence="3" id="KW-1185">Reference proteome</keyword>
<evidence type="ECO:0000256" key="1">
    <source>
        <dbReference type="SAM" id="SignalP"/>
    </source>
</evidence>
<name>A0A1I2UCZ0_9CORY</name>
<dbReference type="OrthoDB" id="9977271at2"/>
<proteinExistence type="predicted"/>
<feature type="chain" id="PRO_5011441387" evidence="1">
    <location>
        <begin position="26"/>
        <end position="216"/>
    </location>
</feature>
<reference evidence="2 3" key="1">
    <citation type="submission" date="2016-10" db="EMBL/GenBank/DDBJ databases">
        <authorList>
            <person name="de Groot N.N."/>
        </authorList>
    </citation>
    <scope>NUCLEOTIDE SEQUENCE [LARGE SCALE GENOMIC DNA]</scope>
    <source>
        <strain>J11</strain>
        <strain evidence="3">PG 39</strain>
    </source>
</reference>
<keyword evidence="1" id="KW-0732">Signal</keyword>
<dbReference type="Proteomes" id="UP000199065">
    <property type="component" value="Unassembled WGS sequence"/>
</dbReference>
<dbReference type="AlphaFoldDB" id="A0A1I2UCZ0"/>
<evidence type="ECO:0000313" key="2">
    <source>
        <dbReference type="EMBL" id="SFG75014.1"/>
    </source>
</evidence>